<accession>A0A1Z1MHU1</accession>
<dbReference type="GeneID" id="33358336"/>
<evidence type="ECO:0000313" key="1">
    <source>
        <dbReference type="EMBL" id="ARW65432.1"/>
    </source>
</evidence>
<evidence type="ECO:0008006" key="2">
    <source>
        <dbReference type="Google" id="ProtNLM"/>
    </source>
</evidence>
<protein>
    <recommendedName>
        <fullName evidence="2">DUF4346 domain-containing protein</fullName>
    </recommendedName>
</protein>
<name>A0A1Z1MHU1_MELHR</name>
<sequence>MDNNYFVLRISEENSLKIYFYNHNSFKYLTLNYPICFNLLLNQDDQVIHLLSIYEPVNKCSTLHKLYLGKEIFKAQLAIHFNQYYIQD</sequence>
<geneLocation type="chloroplast" evidence="1"/>
<gene>
    <name evidence="1" type="primary">ConsOrf2</name>
</gene>
<reference evidence="1" key="1">
    <citation type="journal article" date="2017" name="J. Phycol.">
        <title>Analysis of chloroplast genomes and a supermatrix inform reclassification of the Rhodomelaceae (Rhodophyta).</title>
        <authorList>
            <person name="Diaz-Tapia P."/>
            <person name="Maggs C.A."/>
            <person name="West J.A."/>
            <person name="Verbruggen H."/>
        </authorList>
    </citation>
    <scope>NUCLEOTIDE SEQUENCE</scope>
    <source>
        <strain evidence="1">PD890</strain>
    </source>
</reference>
<dbReference type="RefSeq" id="YP_009396163.1">
    <property type="nucleotide sequence ID" value="NC_035281.1"/>
</dbReference>
<keyword evidence="1" id="KW-0150">Chloroplast</keyword>
<dbReference type="AlphaFoldDB" id="A0A1Z1MHU1"/>
<organism evidence="1">
    <name type="scientific">Melanothamnus harveyi</name>
    <name type="common">Filamentous red alga</name>
    <name type="synonym">Neosiphonia harveyi</name>
    <dbReference type="NCBI Taxonomy" id="397005"/>
    <lineage>
        <taxon>Eukaryota</taxon>
        <taxon>Rhodophyta</taxon>
        <taxon>Florideophyceae</taxon>
        <taxon>Rhodymeniophycidae</taxon>
        <taxon>Ceramiales</taxon>
        <taxon>Rhodomelaceae</taxon>
        <taxon>Polysiphonioideae</taxon>
        <taxon>Melanothamnus</taxon>
    </lineage>
</organism>
<proteinExistence type="predicted"/>
<keyword evidence="1" id="KW-0934">Plastid</keyword>
<dbReference type="EMBL" id="MF101437">
    <property type="protein sequence ID" value="ARW65432.1"/>
    <property type="molecule type" value="Genomic_DNA"/>
</dbReference>